<dbReference type="EMBL" id="JAFKDB010000019">
    <property type="protein sequence ID" value="MBN7770920.1"/>
    <property type="molecule type" value="Genomic_DNA"/>
</dbReference>
<protein>
    <submittedName>
        <fullName evidence="1">DUF2894 domain-containing protein</fullName>
    </submittedName>
</protein>
<dbReference type="Proteomes" id="UP000664344">
    <property type="component" value="Unassembled WGS sequence"/>
</dbReference>
<gene>
    <name evidence="1" type="ORF">JYP53_13520</name>
</gene>
<dbReference type="Pfam" id="PF11445">
    <property type="entry name" value="DUF2894"/>
    <property type="match status" value="1"/>
</dbReference>
<reference evidence="1 2" key="1">
    <citation type="submission" date="2021-02" db="EMBL/GenBank/DDBJ databases">
        <title>PHA producing bacteria isolated from coastal sediment in Guangdong, Shenzhen.</title>
        <authorList>
            <person name="Zheng W."/>
            <person name="Yu S."/>
            <person name="Huang Y."/>
        </authorList>
    </citation>
    <scope>NUCLEOTIDE SEQUENCE [LARGE SCALE GENOMIC DNA]</scope>
    <source>
        <strain evidence="1 2">TN21-5</strain>
    </source>
</reference>
<evidence type="ECO:0000313" key="1">
    <source>
        <dbReference type="EMBL" id="MBN7770920.1"/>
    </source>
</evidence>
<sequence>MTPAPSLLQALRQSGADQFDPVRFRYLESLELRLQAKGLTEGRHWQALRQAVADYTARSHQPETAFQTSTAPKGSPLADLLKVLDQSSDAPAPMYRSALEERVFGGARTAEHKPTAHNSGAPRPLKAMARVKAEQGSRRVQARIRQAIESPPKEAGPMNAHRLVSRAIAEMQALSPEYLRRFANYADTLMALERLGRKG</sequence>
<dbReference type="InterPro" id="IPR021549">
    <property type="entry name" value="DUF2894"/>
</dbReference>
<dbReference type="RefSeq" id="WP_029652556.1">
    <property type="nucleotide sequence ID" value="NZ_JAFKDB010000019.1"/>
</dbReference>
<accession>A0ABS3BHU4</accession>
<comment type="caution">
    <text evidence="1">The sequence shown here is derived from an EMBL/GenBank/DDBJ whole genome shotgun (WGS) entry which is preliminary data.</text>
</comment>
<keyword evidence="2" id="KW-1185">Reference proteome</keyword>
<name>A0ABS3BHU4_9GAMM</name>
<evidence type="ECO:0000313" key="2">
    <source>
        <dbReference type="Proteomes" id="UP000664344"/>
    </source>
</evidence>
<organism evidence="1 2">
    <name type="scientific">Marinobacter daepoensis</name>
    <dbReference type="NCBI Taxonomy" id="262077"/>
    <lineage>
        <taxon>Bacteria</taxon>
        <taxon>Pseudomonadati</taxon>
        <taxon>Pseudomonadota</taxon>
        <taxon>Gammaproteobacteria</taxon>
        <taxon>Pseudomonadales</taxon>
        <taxon>Marinobacteraceae</taxon>
        <taxon>Marinobacter</taxon>
    </lineage>
</organism>
<proteinExistence type="predicted"/>